<dbReference type="PANTHER" id="PTHR33570">
    <property type="entry name" value="4-CARBOXYMUCONOLACTONE DECARBOXYLASE FAMILY PROTEIN"/>
    <property type="match status" value="1"/>
</dbReference>
<organism evidence="2 3">
    <name type="scientific">Segniliparus rotundus (strain ATCC BAA-972 / CDC 1076 / CIP 108378 / DSM 44985 / JCM 13578)</name>
    <dbReference type="NCBI Taxonomy" id="640132"/>
    <lineage>
        <taxon>Bacteria</taxon>
        <taxon>Bacillati</taxon>
        <taxon>Actinomycetota</taxon>
        <taxon>Actinomycetes</taxon>
        <taxon>Mycobacteriales</taxon>
        <taxon>Segniliparaceae</taxon>
        <taxon>Segniliparus</taxon>
    </lineage>
</organism>
<evidence type="ECO:0000313" key="2">
    <source>
        <dbReference type="EMBL" id="ADG98899.1"/>
    </source>
</evidence>
<feature type="domain" description="Carboxymuconolactone decarboxylase-like" evidence="1">
    <location>
        <begin position="35"/>
        <end position="119"/>
    </location>
</feature>
<evidence type="ECO:0000259" key="1">
    <source>
        <dbReference type="Pfam" id="PF02627"/>
    </source>
</evidence>
<dbReference type="RefSeq" id="WP_013139349.1">
    <property type="nucleotide sequence ID" value="NC_014168.1"/>
</dbReference>
<gene>
    <name evidence="2" type="ordered locus">Srot_2457</name>
</gene>
<dbReference type="InterPro" id="IPR029032">
    <property type="entry name" value="AhpD-like"/>
</dbReference>
<proteinExistence type="predicted"/>
<dbReference type="SUPFAM" id="SSF69118">
    <property type="entry name" value="AhpD-like"/>
    <property type="match status" value="1"/>
</dbReference>
<dbReference type="eggNOG" id="COG0599">
    <property type="taxonomic scope" value="Bacteria"/>
</dbReference>
<keyword evidence="3" id="KW-1185">Reference proteome</keyword>
<dbReference type="STRING" id="640132.Srot_2457"/>
<dbReference type="Proteomes" id="UP000002247">
    <property type="component" value="Chromosome"/>
</dbReference>
<dbReference type="HOGENOM" id="CLU_070025_2_2_11"/>
<sequence length="131" mass="13904">MSKNQASNLSAEEVFAAVVGEAGTRDLSPLADIAPDFVQLTMEHGYGRIYNREGLSLRDRELATISALAAIGGCEGQLRAHLHGALNVGLNAKEIVEAFIQVSSFAGFPRAINALVIAKTVFQEHGVSPLD</sequence>
<name>D6ZBE7_SEGRD</name>
<dbReference type="EMBL" id="CP001958">
    <property type="protein sequence ID" value="ADG98899.1"/>
    <property type="molecule type" value="Genomic_DNA"/>
</dbReference>
<dbReference type="GO" id="GO:0051920">
    <property type="term" value="F:peroxiredoxin activity"/>
    <property type="evidence" value="ECO:0007669"/>
    <property type="project" value="InterPro"/>
</dbReference>
<dbReference type="InterPro" id="IPR052512">
    <property type="entry name" value="4CMD/NDH-1_regulator"/>
</dbReference>
<dbReference type="PANTHER" id="PTHR33570:SF10">
    <property type="entry name" value="GAMMA-CARBOXYMUCONOLACTONE DECARBOXYLASE"/>
    <property type="match status" value="1"/>
</dbReference>
<dbReference type="Gene3D" id="1.20.1290.10">
    <property type="entry name" value="AhpD-like"/>
    <property type="match status" value="1"/>
</dbReference>
<accession>D6ZBE7</accession>
<dbReference type="AlphaFoldDB" id="D6ZBE7"/>
<dbReference type="OrthoDB" id="9802489at2"/>
<dbReference type="InterPro" id="IPR003779">
    <property type="entry name" value="CMD-like"/>
</dbReference>
<protein>
    <submittedName>
        <fullName evidence="2">Carboxymuconolactone decarboxylase</fullName>
    </submittedName>
</protein>
<dbReference type="KEGG" id="srt:Srot_2457"/>
<reference evidence="2 3" key="1">
    <citation type="journal article" date="2010" name="Stand. Genomic Sci.">
        <title>Complete genome sequence of Segniliparus rotundus type strain (CDC 1076).</title>
        <authorList>
            <person name="Sikorski J."/>
            <person name="Lapidus A."/>
            <person name="Copeland A."/>
            <person name="Misra M."/>
            <person name="Glavina Del Rio T."/>
            <person name="Nolan M."/>
            <person name="Lucas S."/>
            <person name="Chen F."/>
            <person name="Tice H."/>
            <person name="Cheng J.F."/>
            <person name="Jando M."/>
            <person name="Schneider S."/>
            <person name="Bruce D."/>
            <person name="Goodwin L."/>
            <person name="Pitluck S."/>
            <person name="Liolios K."/>
            <person name="Mikhailova N."/>
            <person name="Pati A."/>
            <person name="Ivanova N."/>
            <person name="Mavromatis K."/>
            <person name="Chen A."/>
            <person name="Palaniappan K."/>
            <person name="Chertkov O."/>
            <person name="Land M."/>
            <person name="Hauser L."/>
            <person name="Chang Y.J."/>
            <person name="Jeffries C.D."/>
            <person name="Brettin T."/>
            <person name="Detter J.C."/>
            <person name="Han C."/>
            <person name="Rohde M."/>
            <person name="Goker M."/>
            <person name="Bristow J."/>
            <person name="Eisen J.A."/>
            <person name="Markowitz V."/>
            <person name="Hugenholtz P."/>
            <person name="Kyrpides N.C."/>
            <person name="Klenk H.P."/>
        </authorList>
    </citation>
    <scope>NUCLEOTIDE SEQUENCE [LARGE SCALE GENOMIC DNA]</scope>
    <source>
        <strain evidence="3">ATCC BAA-972 / CDC 1076 / CIP 108378 / DSM 44985 / JCM 13578</strain>
    </source>
</reference>
<evidence type="ECO:0000313" key="3">
    <source>
        <dbReference type="Proteomes" id="UP000002247"/>
    </source>
</evidence>
<dbReference type="Pfam" id="PF02627">
    <property type="entry name" value="CMD"/>
    <property type="match status" value="1"/>
</dbReference>